<feature type="region of interest" description="Disordered" evidence="1">
    <location>
        <begin position="376"/>
        <end position="395"/>
    </location>
</feature>
<reference evidence="2" key="1">
    <citation type="journal article" date="2011" name="PLoS Biol.">
        <title>Gene gain and loss during evolution of obligate parasitism in the white rust pathogen of Arabidopsis thaliana.</title>
        <authorList>
            <person name="Kemen E."/>
            <person name="Gardiner A."/>
            <person name="Schultz-Larsen T."/>
            <person name="Kemen A.C."/>
            <person name="Balmuth A.L."/>
            <person name="Robert-Seilaniantz A."/>
            <person name="Bailey K."/>
            <person name="Holub E."/>
            <person name="Studholme D.J."/>
            <person name="Maclean D."/>
            <person name="Jones J.D."/>
        </authorList>
    </citation>
    <scope>NUCLEOTIDE SEQUENCE</scope>
</reference>
<dbReference type="AlphaFoldDB" id="F0WNU7"/>
<accession>F0WNU7</accession>
<dbReference type="EMBL" id="FR824220">
    <property type="protein sequence ID" value="CCA22990.1"/>
    <property type="molecule type" value="Genomic_DNA"/>
</dbReference>
<gene>
    <name evidence="2" type="primary">AlNc14C175G8107</name>
    <name evidence="2" type="ORF">ALNC14_091330</name>
</gene>
<protein>
    <submittedName>
        <fullName evidence="2">Uncharacterized protein AlNc14C175G8107</fullName>
    </submittedName>
</protein>
<dbReference type="InterPro" id="IPR036322">
    <property type="entry name" value="WD40_repeat_dom_sf"/>
</dbReference>
<reference evidence="2" key="2">
    <citation type="submission" date="2011-02" db="EMBL/GenBank/DDBJ databases">
        <authorList>
            <person name="MacLean D."/>
        </authorList>
    </citation>
    <scope>NUCLEOTIDE SEQUENCE</scope>
</reference>
<dbReference type="SUPFAM" id="SSF50978">
    <property type="entry name" value="WD40 repeat-like"/>
    <property type="match status" value="1"/>
</dbReference>
<organism evidence="2">
    <name type="scientific">Albugo laibachii Nc14</name>
    <dbReference type="NCBI Taxonomy" id="890382"/>
    <lineage>
        <taxon>Eukaryota</taxon>
        <taxon>Sar</taxon>
        <taxon>Stramenopiles</taxon>
        <taxon>Oomycota</taxon>
        <taxon>Peronosporomycetes</taxon>
        <taxon>Albuginales</taxon>
        <taxon>Albuginaceae</taxon>
        <taxon>Albugo</taxon>
    </lineage>
</organism>
<name>F0WNU7_9STRA</name>
<sequence length="395" mass="44376">MNEQINVLFAFDNYVFAGTESGRVYRWKVGDDNKQLSDSEGDVQGVTHYAQKSVVDVAQWHIQPCFIAISALNGTRNNRIIYPQSRKPIPCLNLAIGTVSGDFFLYRGDILLQHIRIGSFVREICIHRNEFIIGDELGFMYAVTSTGLSWKKPIANHTPRKEVEKSIKPVRAEPSTAALQSFRMLDVERTESAYVAASMGMSELVLTHQGRICSTIPCSFPIISMCCLTEENSASDVLLTATEKGIIYQLESKTVSSDSESKDFQLQLTPFTEVDFLAKKIASVDLIHELHKRKMYWICLGIGGNVAFMCERDVIYQWPSVTPHQSAERVRSLAQVSYQQKNAVDIFVALRNTIIRTKIDIDTVLKARARDLLASSEPQEDDDKVLRVGSQKAAR</sequence>
<evidence type="ECO:0000313" key="2">
    <source>
        <dbReference type="EMBL" id="CCA22990.1"/>
    </source>
</evidence>
<evidence type="ECO:0000256" key="1">
    <source>
        <dbReference type="SAM" id="MobiDB-lite"/>
    </source>
</evidence>
<dbReference type="HOGENOM" id="CLU_699112_0_0_1"/>
<proteinExistence type="predicted"/>